<evidence type="ECO:0000313" key="8">
    <source>
        <dbReference type="Proteomes" id="UP000184334"/>
    </source>
</evidence>
<dbReference type="STRING" id="1122195.SAMN02745164_01791"/>
<evidence type="ECO:0000259" key="5">
    <source>
        <dbReference type="Pfam" id="PF07940"/>
    </source>
</evidence>
<dbReference type="Gene3D" id="2.70.98.70">
    <property type="match status" value="1"/>
</dbReference>
<dbReference type="Pfam" id="PF07940">
    <property type="entry name" value="Hepar_II_III_C"/>
    <property type="match status" value="1"/>
</dbReference>
<organism evidence="7 8">
    <name type="scientific">Marinitoga hydrogenitolerans (strain DSM 16785 / JCM 12826 / AT1271)</name>
    <dbReference type="NCBI Taxonomy" id="1122195"/>
    <lineage>
        <taxon>Bacteria</taxon>
        <taxon>Thermotogati</taxon>
        <taxon>Thermotogota</taxon>
        <taxon>Thermotogae</taxon>
        <taxon>Petrotogales</taxon>
        <taxon>Petrotogaceae</taxon>
        <taxon>Marinitoga</taxon>
    </lineage>
</organism>
<dbReference type="InterPro" id="IPR008929">
    <property type="entry name" value="Chondroitin_lyas"/>
</dbReference>
<gene>
    <name evidence="7" type="ORF">SAMN02745164_01791</name>
</gene>
<evidence type="ECO:0000313" key="7">
    <source>
        <dbReference type="EMBL" id="SHF10452.1"/>
    </source>
</evidence>
<evidence type="ECO:0000256" key="3">
    <source>
        <dbReference type="ARBA" id="ARBA00022764"/>
    </source>
</evidence>
<dbReference type="AlphaFoldDB" id="A0A1M4YY71"/>
<evidence type="ECO:0000256" key="2">
    <source>
        <dbReference type="ARBA" id="ARBA00022729"/>
    </source>
</evidence>
<name>A0A1M4YY71_MARH1</name>
<keyword evidence="3" id="KW-0574">Periplasm</keyword>
<evidence type="ECO:0000259" key="6">
    <source>
        <dbReference type="Pfam" id="PF16889"/>
    </source>
</evidence>
<dbReference type="InterPro" id="IPR031680">
    <property type="entry name" value="Hepar_II_III_N"/>
</dbReference>
<keyword evidence="4" id="KW-0456">Lyase</keyword>
<dbReference type="GO" id="GO:0042597">
    <property type="term" value="C:periplasmic space"/>
    <property type="evidence" value="ECO:0007669"/>
    <property type="project" value="UniProtKB-SubCell"/>
</dbReference>
<keyword evidence="8" id="KW-1185">Reference proteome</keyword>
<comment type="subcellular location">
    <subcellularLocation>
        <location evidence="1">Periplasm</location>
    </subcellularLocation>
</comment>
<dbReference type="EMBL" id="FQUI01000035">
    <property type="protein sequence ID" value="SHF10452.1"/>
    <property type="molecule type" value="Genomic_DNA"/>
</dbReference>
<dbReference type="SUPFAM" id="SSF48230">
    <property type="entry name" value="Chondroitin AC/alginate lyase"/>
    <property type="match status" value="1"/>
</dbReference>
<evidence type="ECO:0000256" key="1">
    <source>
        <dbReference type="ARBA" id="ARBA00004418"/>
    </source>
</evidence>
<dbReference type="Proteomes" id="UP000184334">
    <property type="component" value="Unassembled WGS sequence"/>
</dbReference>
<feature type="domain" description="Heparinase II/III-like C-terminal" evidence="5">
    <location>
        <begin position="388"/>
        <end position="527"/>
    </location>
</feature>
<comment type="caution">
    <text evidence="7">The sequence shown here is derived from an EMBL/GenBank/DDBJ whole genome shotgun (WGS) entry which is preliminary data.</text>
</comment>
<feature type="domain" description="Heparin-sulfate lyase N-terminal" evidence="6">
    <location>
        <begin position="83"/>
        <end position="335"/>
    </location>
</feature>
<dbReference type="InterPro" id="IPR012480">
    <property type="entry name" value="Hepar_II_III_C"/>
</dbReference>
<dbReference type="Pfam" id="PF16889">
    <property type="entry name" value="Hepar_II_III_N"/>
    <property type="match status" value="1"/>
</dbReference>
<dbReference type="Gene3D" id="1.50.10.100">
    <property type="entry name" value="Chondroitin AC/alginate lyase"/>
    <property type="match status" value="1"/>
</dbReference>
<reference evidence="7" key="1">
    <citation type="submission" date="2016-11" db="EMBL/GenBank/DDBJ databases">
        <authorList>
            <person name="Varghese N."/>
            <person name="Submissions S."/>
        </authorList>
    </citation>
    <scope>NUCLEOTIDE SEQUENCE [LARGE SCALE GENOMIC DNA]</scope>
    <source>
        <strain evidence="7">DSM 16785</strain>
    </source>
</reference>
<keyword evidence="2" id="KW-0732">Signal</keyword>
<accession>A0A1M4YY71</accession>
<dbReference type="RefSeq" id="WP_072865540.1">
    <property type="nucleotide sequence ID" value="NZ_FQUI01000035.1"/>
</dbReference>
<proteinExistence type="predicted"/>
<dbReference type="OrthoDB" id="7335480at2"/>
<dbReference type="PANTHER" id="PTHR39210:SF1">
    <property type="entry name" value="HEPARIN-SULFATE LYASE"/>
    <property type="match status" value="1"/>
</dbReference>
<evidence type="ECO:0000256" key="4">
    <source>
        <dbReference type="ARBA" id="ARBA00023239"/>
    </source>
</evidence>
<dbReference type="GO" id="GO:0016829">
    <property type="term" value="F:lyase activity"/>
    <property type="evidence" value="ECO:0007669"/>
    <property type="project" value="UniProtKB-KW"/>
</dbReference>
<dbReference type="PANTHER" id="PTHR39210">
    <property type="entry name" value="HEPARIN-SULFATE LYASE"/>
    <property type="match status" value="1"/>
</dbReference>
<sequence length="617" mass="73507">MKNKIVFLGKIFHLFLKKMGFYKLLYKPKYKNMKYLKKSREITEEKLNSFYKNIMDKAIYINEIEYFNFYKDIILEKADTYLNNEFLIFDKNFKFENSIKWNISENNNFYPNAHFSKISLNYKKFGDIKYTWELNKLWYLQYLAIAFYLTGNRKYSQKIFNDINNWIDNNPPEFGVNWINDQEISYRIISVIYALQLIKEDIPTNLLEKLYWLFIESGNHINKEIDYTIKYVPNNHVIGAASGLYLISEMLTGSYYEADKWNKKSRKILLRYIDIFINEDGAYDLQSPNYHLVIILFLISIFNLSNQELKNIIKRTFIKSLEYFETVSVNKIIPQIGAWDSGRPLIIYSLPKEDSIDLLLRSMEKIVNFKENNNQKKVNKKFFSYSNGINIIENGKTKLFFIAGNHKIFSQRHADYLGILLYYKNIEILADSGNFKYNVEEKWNNYFRGSFSHNTFIVDNIPLNIPVGTFRWSEYPEAKILNISNSEIEGIVENKSYIARRKIKFINENEIHIDDSVDKYKIDRFKIVRFFHFSKEDKNDIKIINNQIILKIRNVKIELDFLQNSKIELFFGNNNPVFGWNSKRYGGKRGSLTIVQSNITKLKEVNKVMLRIKENEK</sequence>
<protein>
    <submittedName>
        <fullName evidence="7">Heparinase II/III N-terminus</fullName>
    </submittedName>
</protein>